<dbReference type="RefSeq" id="WP_069642645.1">
    <property type="nucleotide sequence ID" value="NZ_MIJE01000007.1"/>
</dbReference>
<evidence type="ECO:0000256" key="1">
    <source>
        <dbReference type="SAM" id="Phobius"/>
    </source>
</evidence>
<protein>
    <recommendedName>
        <fullName evidence="4">Holin</fullName>
    </recommendedName>
</protein>
<gene>
    <name evidence="2" type="ORF">BHF68_14430</name>
</gene>
<evidence type="ECO:0000313" key="3">
    <source>
        <dbReference type="Proteomes" id="UP000094296"/>
    </source>
</evidence>
<accession>A0A1E5G3K2</accession>
<keyword evidence="3" id="KW-1185">Reference proteome</keyword>
<sequence>MEEILFKLVSEFIFGAVAVYLIITNRMDSRERETQLMDYQRDLQSKLTKSVTIQREILSMLKGIKKNDEQKL</sequence>
<proteinExistence type="predicted"/>
<keyword evidence="1" id="KW-0812">Transmembrane</keyword>
<evidence type="ECO:0000313" key="2">
    <source>
        <dbReference type="EMBL" id="OEF97640.1"/>
    </source>
</evidence>
<keyword evidence="1" id="KW-0472">Membrane</keyword>
<evidence type="ECO:0008006" key="4">
    <source>
        <dbReference type="Google" id="ProtNLM"/>
    </source>
</evidence>
<reference evidence="2 3" key="1">
    <citation type="submission" date="2016-09" db="EMBL/GenBank/DDBJ databases">
        <title>Draft genome sequence for the type strain of Desulfuribacillus alkaliarsenatis AHT28, an obligately anaerobic, sulfidogenic bacterium isolated from Russian soda lake sediments.</title>
        <authorList>
            <person name="Abin C.A."/>
            <person name="Hollibaugh J.T."/>
        </authorList>
    </citation>
    <scope>NUCLEOTIDE SEQUENCE [LARGE SCALE GENOMIC DNA]</scope>
    <source>
        <strain evidence="2 3">AHT28</strain>
    </source>
</reference>
<dbReference type="OrthoDB" id="9872169at2"/>
<dbReference type="Proteomes" id="UP000094296">
    <property type="component" value="Unassembled WGS sequence"/>
</dbReference>
<comment type="caution">
    <text evidence="2">The sequence shown here is derived from an EMBL/GenBank/DDBJ whole genome shotgun (WGS) entry which is preliminary data.</text>
</comment>
<name>A0A1E5G3K2_9FIRM</name>
<organism evidence="2 3">
    <name type="scientific">Desulfuribacillus alkaliarsenatis</name>
    <dbReference type="NCBI Taxonomy" id="766136"/>
    <lineage>
        <taxon>Bacteria</taxon>
        <taxon>Bacillati</taxon>
        <taxon>Bacillota</taxon>
        <taxon>Desulfuribacillia</taxon>
        <taxon>Desulfuribacillales</taxon>
        <taxon>Desulfuribacillaceae</taxon>
        <taxon>Desulfuribacillus</taxon>
    </lineage>
</organism>
<dbReference type="AlphaFoldDB" id="A0A1E5G3K2"/>
<dbReference type="EMBL" id="MIJE01000007">
    <property type="protein sequence ID" value="OEF97640.1"/>
    <property type="molecule type" value="Genomic_DNA"/>
</dbReference>
<feature type="transmembrane region" description="Helical" evidence="1">
    <location>
        <begin position="6"/>
        <end position="23"/>
    </location>
</feature>
<keyword evidence="1" id="KW-1133">Transmembrane helix</keyword>